<accession>A0A3D8LEE1</accession>
<evidence type="ECO:0000313" key="3">
    <source>
        <dbReference type="Proteomes" id="UP000256708"/>
    </source>
</evidence>
<organism evidence="2 3">
    <name type="scientific">Pontibacter diazotrophicus</name>
    <dbReference type="NCBI Taxonomy" id="1400979"/>
    <lineage>
        <taxon>Bacteria</taxon>
        <taxon>Pseudomonadati</taxon>
        <taxon>Bacteroidota</taxon>
        <taxon>Cytophagia</taxon>
        <taxon>Cytophagales</taxon>
        <taxon>Hymenobacteraceae</taxon>
        <taxon>Pontibacter</taxon>
    </lineage>
</organism>
<dbReference type="Pfam" id="PF14092">
    <property type="entry name" value="DUF4270"/>
    <property type="match status" value="1"/>
</dbReference>
<dbReference type="InterPro" id="IPR025366">
    <property type="entry name" value="DUF4270"/>
</dbReference>
<keyword evidence="1" id="KW-0732">Signal</keyword>
<dbReference type="EMBL" id="QRGR01000008">
    <property type="protein sequence ID" value="RDV15666.1"/>
    <property type="molecule type" value="Genomic_DNA"/>
</dbReference>
<evidence type="ECO:0000256" key="1">
    <source>
        <dbReference type="SAM" id="SignalP"/>
    </source>
</evidence>
<feature type="signal peptide" evidence="1">
    <location>
        <begin position="1"/>
        <end position="25"/>
    </location>
</feature>
<evidence type="ECO:0000313" key="2">
    <source>
        <dbReference type="EMBL" id="RDV15666.1"/>
    </source>
</evidence>
<dbReference type="PROSITE" id="PS51257">
    <property type="entry name" value="PROKAR_LIPOPROTEIN"/>
    <property type="match status" value="1"/>
</dbReference>
<dbReference type="AlphaFoldDB" id="A0A3D8LEE1"/>
<dbReference type="OrthoDB" id="1092930at2"/>
<protein>
    <submittedName>
        <fullName evidence="2">DUF4270 family protein</fullName>
    </submittedName>
</protein>
<sequence length="449" mass="48996">MQFLSKNAILRNKITLFLCCCLALASCEDPNELGVGLVDDNIAGRFTDTLTVNVSTVYLDSVATSGQSTMLVGQFSAPYSGTLESNSLFQLGLGSAWTVAADATYDSLQLVVPLSGYYYGDTTQAQTLEFYRLTSDIQARRLSPYFFNEEPASVFYTDNALYNISRTDAAPEPFSSFTFTPRPVSQDTLAIPLSDELGQEWLDLKKAGDSRLADATNFLNYFKGLKVASTEGSAVLGYALAGARVRLYYSETVDGTLTARTKDFTVTNSNLQYNQIETDLEGTPLEGVTRSGGEVPAEQTGNVSVTQAGAGLMIKLEFPYLNDLSSQLTPDLINRAVLVVEPLSNTTQYPAPATLSLYSTNRTNVPFRPLLLNPLDANSPALTAAYQETSNRYEFNLTPYIIDQLKTENTRGNALFLAPPVATYIQSVSRLVVGGPQSVKLRLYYTTIK</sequence>
<proteinExistence type="predicted"/>
<dbReference type="RefSeq" id="WP_115565261.1">
    <property type="nucleotide sequence ID" value="NZ_QRGR01000008.1"/>
</dbReference>
<keyword evidence="3" id="KW-1185">Reference proteome</keyword>
<comment type="caution">
    <text evidence="2">The sequence shown here is derived from an EMBL/GenBank/DDBJ whole genome shotgun (WGS) entry which is preliminary data.</text>
</comment>
<feature type="chain" id="PRO_5017587797" evidence="1">
    <location>
        <begin position="26"/>
        <end position="449"/>
    </location>
</feature>
<reference evidence="3" key="1">
    <citation type="submission" date="2018-08" db="EMBL/GenBank/DDBJ databases">
        <authorList>
            <person name="Liu Z.-W."/>
            <person name="Du Z.-J."/>
        </authorList>
    </citation>
    <scope>NUCLEOTIDE SEQUENCE [LARGE SCALE GENOMIC DNA]</scope>
    <source>
        <strain evidence="3">H4X</strain>
    </source>
</reference>
<gene>
    <name evidence="2" type="ORF">DXT99_09295</name>
</gene>
<name>A0A3D8LEE1_9BACT</name>
<dbReference type="Proteomes" id="UP000256708">
    <property type="component" value="Unassembled WGS sequence"/>
</dbReference>